<proteinExistence type="predicted"/>
<sequence>MKRDLVRGGGVGLVVGALVGYPVSRLYLADIEAYTVLPLLVVAVAVAVPVGVLLALWLGITRPVRSALLAVVLLVVAKNAVGLVVAGPGPRLAFAGFVVLAIVSCAGGAALAGTAALMPRVVAAVVVCGCVVTTATVEQRRTEAWERRLRADTVAAYEKSLPLVVPEVVPGRVLVQVWTIDDDVLALDYAQDRRSEADVFVRISAGGDPRKACAAWERDFGACERAAADRWMTEKGANGRQVLFAGVDGRLVEVDSAALGPDEALVVASGLRAVSAEYLVDFELPRGG</sequence>
<evidence type="ECO:0000313" key="3">
    <source>
        <dbReference type="Proteomes" id="UP000199361"/>
    </source>
</evidence>
<feature type="transmembrane region" description="Helical" evidence="1">
    <location>
        <begin position="6"/>
        <end position="24"/>
    </location>
</feature>
<evidence type="ECO:0000313" key="2">
    <source>
        <dbReference type="EMBL" id="SEU14277.1"/>
    </source>
</evidence>
<protein>
    <submittedName>
        <fullName evidence="2">Uncharacterized protein</fullName>
    </submittedName>
</protein>
<feature type="transmembrane region" description="Helical" evidence="1">
    <location>
        <begin position="66"/>
        <end position="85"/>
    </location>
</feature>
<name>A0A1I0JVT8_9ACTN</name>
<feature type="transmembrane region" description="Helical" evidence="1">
    <location>
        <begin position="92"/>
        <end position="111"/>
    </location>
</feature>
<dbReference type="Proteomes" id="UP000199361">
    <property type="component" value="Unassembled WGS sequence"/>
</dbReference>
<feature type="transmembrane region" description="Helical" evidence="1">
    <location>
        <begin position="117"/>
        <end position="137"/>
    </location>
</feature>
<keyword evidence="1" id="KW-1133">Transmembrane helix</keyword>
<dbReference type="RefSeq" id="WP_091083503.1">
    <property type="nucleotide sequence ID" value="NZ_FOHX01000006.1"/>
</dbReference>
<feature type="transmembrane region" description="Helical" evidence="1">
    <location>
        <begin position="36"/>
        <end position="60"/>
    </location>
</feature>
<keyword evidence="1" id="KW-0812">Transmembrane</keyword>
<organism evidence="2 3">
    <name type="scientific">Nonomuraea wenchangensis</name>
    <dbReference type="NCBI Taxonomy" id="568860"/>
    <lineage>
        <taxon>Bacteria</taxon>
        <taxon>Bacillati</taxon>
        <taxon>Actinomycetota</taxon>
        <taxon>Actinomycetes</taxon>
        <taxon>Streptosporangiales</taxon>
        <taxon>Streptosporangiaceae</taxon>
        <taxon>Nonomuraea</taxon>
    </lineage>
</organism>
<accession>A0A1I0JVT8</accession>
<dbReference type="EMBL" id="FOHX01000006">
    <property type="protein sequence ID" value="SEU14277.1"/>
    <property type="molecule type" value="Genomic_DNA"/>
</dbReference>
<keyword evidence="1" id="KW-0472">Membrane</keyword>
<dbReference type="OrthoDB" id="3536212at2"/>
<gene>
    <name evidence="2" type="ORF">SAMN05421811_106244</name>
</gene>
<evidence type="ECO:0000256" key="1">
    <source>
        <dbReference type="SAM" id="Phobius"/>
    </source>
</evidence>
<reference evidence="2 3" key="1">
    <citation type="submission" date="2016-10" db="EMBL/GenBank/DDBJ databases">
        <authorList>
            <person name="de Groot N.N."/>
        </authorList>
    </citation>
    <scope>NUCLEOTIDE SEQUENCE [LARGE SCALE GENOMIC DNA]</scope>
    <source>
        <strain evidence="2 3">CGMCC 4.5598</strain>
    </source>
</reference>
<dbReference type="AlphaFoldDB" id="A0A1I0JVT8"/>
<keyword evidence="3" id="KW-1185">Reference proteome</keyword>